<protein>
    <submittedName>
        <fullName evidence="2">Protein containing Glycosyl transferase, family 2 domain protein</fullName>
        <ecNumber evidence="2">2.-.-.-</ecNumber>
    </submittedName>
</protein>
<dbReference type="Gene3D" id="3.90.550.10">
    <property type="entry name" value="Spore Coat Polysaccharide Biosynthesis Protein SpsA, Chain A"/>
    <property type="match status" value="1"/>
</dbReference>
<keyword evidence="2" id="KW-0808">Transferase</keyword>
<dbReference type="GO" id="GO:0016758">
    <property type="term" value="F:hexosyltransferase activity"/>
    <property type="evidence" value="ECO:0007669"/>
    <property type="project" value="UniProtKB-ARBA"/>
</dbReference>
<comment type="caution">
    <text evidence="2">The sequence shown here is derived from an EMBL/GenBank/DDBJ whole genome shotgun (WGS) entry which is preliminary data.</text>
</comment>
<evidence type="ECO:0000259" key="1">
    <source>
        <dbReference type="Pfam" id="PF00535"/>
    </source>
</evidence>
<reference evidence="2" key="1">
    <citation type="journal article" date="2013" name="Environ. Microbiol.">
        <title>Microbiota from the distal guts of lean and obese adolescents exhibit partial functional redundancy besides clear differences in community structure.</title>
        <authorList>
            <person name="Ferrer M."/>
            <person name="Ruiz A."/>
            <person name="Lanza F."/>
            <person name="Haange S.B."/>
            <person name="Oberbach A."/>
            <person name="Till H."/>
            <person name="Bargiela R."/>
            <person name="Campoy C."/>
            <person name="Segura M.T."/>
            <person name="Richter M."/>
            <person name="von Bergen M."/>
            <person name="Seifert J."/>
            <person name="Suarez A."/>
        </authorList>
    </citation>
    <scope>NUCLEOTIDE SEQUENCE</scope>
</reference>
<dbReference type="InterPro" id="IPR029044">
    <property type="entry name" value="Nucleotide-diphossugar_trans"/>
</dbReference>
<accession>K1UB36</accession>
<proteinExistence type="predicted"/>
<dbReference type="InterPro" id="IPR001173">
    <property type="entry name" value="Glyco_trans_2-like"/>
</dbReference>
<dbReference type="PANTHER" id="PTHR22916:SF3">
    <property type="entry name" value="UDP-GLCNAC:BETAGAL BETA-1,3-N-ACETYLGLUCOSAMINYLTRANSFERASE-LIKE PROTEIN 1"/>
    <property type="match status" value="1"/>
</dbReference>
<dbReference type="EC" id="2.-.-.-" evidence="2"/>
<sequence length="340" mass="37960">MERTGNITFSVIVPVYNVQAYLSACVKSVVEQAGPADWECILVDDGSTDACPAMCDAFAQLCPGVTVIHRSNGGLAAARNTGIKAAKGKWLLFLDSDDYWPPHMLEKLRAALAAAPGYRWYVCRYLEQDESQGMDAKPYPGPVEQFTPGPDADPDYAARVARMYAAGHWAVWRFCIDREFLVKYNLLFWNEVRWAEDYPFDLVLAGACPKLYYLDVELVVYRANRAGSLLNAGLAKHFAGIAAVIHRFEKIFAAPDCPWTPAEQAEIWRRTANVFWPQARGAACRDAEVRAACAPGLTACKALWKLGDENTRPDWKLFAFLLNHFGPRFALWAAGLLKRK</sequence>
<dbReference type="PANTHER" id="PTHR22916">
    <property type="entry name" value="GLYCOSYLTRANSFERASE"/>
    <property type="match status" value="1"/>
</dbReference>
<feature type="domain" description="Glycosyltransferase 2-like" evidence="1">
    <location>
        <begin position="10"/>
        <end position="115"/>
    </location>
</feature>
<dbReference type="SUPFAM" id="SSF53448">
    <property type="entry name" value="Nucleotide-diphospho-sugar transferases"/>
    <property type="match status" value="1"/>
</dbReference>
<evidence type="ECO:0000313" key="2">
    <source>
        <dbReference type="EMBL" id="EKC75435.1"/>
    </source>
</evidence>
<dbReference type="CDD" id="cd00761">
    <property type="entry name" value="Glyco_tranf_GTA_type"/>
    <property type="match status" value="1"/>
</dbReference>
<dbReference type="AlphaFoldDB" id="K1UB36"/>
<gene>
    <name evidence="2" type="ORF">LEA_05211</name>
</gene>
<dbReference type="Pfam" id="PF00535">
    <property type="entry name" value="Glycos_transf_2"/>
    <property type="match status" value="1"/>
</dbReference>
<name>K1UB36_9ZZZZ</name>
<organism evidence="2">
    <name type="scientific">human gut metagenome</name>
    <dbReference type="NCBI Taxonomy" id="408170"/>
    <lineage>
        <taxon>unclassified sequences</taxon>
        <taxon>metagenomes</taxon>
        <taxon>organismal metagenomes</taxon>
    </lineage>
</organism>
<dbReference type="EMBL" id="AJWY01003408">
    <property type="protein sequence ID" value="EKC75435.1"/>
    <property type="molecule type" value="Genomic_DNA"/>
</dbReference>